<dbReference type="AlphaFoldDB" id="A0A419W5P4"/>
<dbReference type="HAMAP" id="MF_00065">
    <property type="entry name" value="Adenylyl_sulf_kinase"/>
    <property type="match status" value="1"/>
</dbReference>
<dbReference type="EC" id="2.7.1.25" evidence="2 6"/>
<name>A0A419W5P4_9BACT</name>
<dbReference type="GO" id="GO:0010134">
    <property type="term" value="P:sulfate assimilation via adenylyl sulfate reduction"/>
    <property type="evidence" value="ECO:0007669"/>
    <property type="project" value="TreeGrafter"/>
</dbReference>
<dbReference type="GO" id="GO:0070814">
    <property type="term" value="P:hydrogen sulfide biosynthetic process"/>
    <property type="evidence" value="ECO:0007669"/>
    <property type="project" value="UniProtKB-UniRule"/>
</dbReference>
<dbReference type="GO" id="GO:0005524">
    <property type="term" value="F:ATP binding"/>
    <property type="evidence" value="ECO:0007669"/>
    <property type="project" value="UniProtKB-UniRule"/>
</dbReference>
<evidence type="ECO:0000256" key="1">
    <source>
        <dbReference type="ARBA" id="ARBA00001823"/>
    </source>
</evidence>
<dbReference type="InterPro" id="IPR027417">
    <property type="entry name" value="P-loop_NTPase"/>
</dbReference>
<evidence type="ECO:0000313" key="9">
    <source>
        <dbReference type="EMBL" id="RKD90764.1"/>
    </source>
</evidence>
<comment type="similarity">
    <text evidence="6 7">Belongs to the APS kinase family.</text>
</comment>
<comment type="function">
    <text evidence="6 7">Catalyzes the synthesis of activated sulfate.</text>
</comment>
<dbReference type="SUPFAM" id="SSF52540">
    <property type="entry name" value="P-loop containing nucleoside triphosphate hydrolases"/>
    <property type="match status" value="1"/>
</dbReference>
<evidence type="ECO:0000256" key="7">
    <source>
        <dbReference type="RuleBase" id="RU004347"/>
    </source>
</evidence>
<feature type="binding site" evidence="6">
    <location>
        <begin position="37"/>
        <end position="44"/>
    </location>
    <ligand>
        <name>ATP</name>
        <dbReference type="ChEBI" id="CHEBI:30616"/>
    </ligand>
</feature>
<keyword evidence="5 6" id="KW-0067">ATP-binding</keyword>
<keyword evidence="3 6" id="KW-0808">Transferase</keyword>
<organism evidence="9 10">
    <name type="scientific">Mangrovibacterium diazotrophicum</name>
    <dbReference type="NCBI Taxonomy" id="1261403"/>
    <lineage>
        <taxon>Bacteria</taxon>
        <taxon>Pseudomonadati</taxon>
        <taxon>Bacteroidota</taxon>
        <taxon>Bacteroidia</taxon>
        <taxon>Marinilabiliales</taxon>
        <taxon>Prolixibacteraceae</taxon>
        <taxon>Mangrovibacterium</taxon>
    </lineage>
</organism>
<reference evidence="9 10" key="1">
    <citation type="submission" date="2018-09" db="EMBL/GenBank/DDBJ databases">
        <title>Genomic Encyclopedia of Archaeal and Bacterial Type Strains, Phase II (KMG-II): from individual species to whole genera.</title>
        <authorList>
            <person name="Goeker M."/>
        </authorList>
    </citation>
    <scope>NUCLEOTIDE SEQUENCE [LARGE SCALE GENOMIC DNA]</scope>
    <source>
        <strain evidence="9 10">DSM 27148</strain>
    </source>
</reference>
<feature type="domain" description="APS kinase" evidence="8">
    <location>
        <begin position="30"/>
        <end position="179"/>
    </location>
</feature>
<evidence type="ECO:0000256" key="6">
    <source>
        <dbReference type="HAMAP-Rule" id="MF_00065"/>
    </source>
</evidence>
<dbReference type="GO" id="GO:0005737">
    <property type="term" value="C:cytoplasm"/>
    <property type="evidence" value="ECO:0007669"/>
    <property type="project" value="TreeGrafter"/>
</dbReference>
<evidence type="ECO:0000313" key="10">
    <source>
        <dbReference type="Proteomes" id="UP000283387"/>
    </source>
</evidence>
<dbReference type="GO" id="GO:0019379">
    <property type="term" value="P:sulfate assimilation, phosphoadenylyl sulfate reduction by phosphoadenylyl-sulfate reductase (thioredoxin)"/>
    <property type="evidence" value="ECO:0007669"/>
    <property type="project" value="TreeGrafter"/>
</dbReference>
<evidence type="ECO:0000256" key="4">
    <source>
        <dbReference type="ARBA" id="ARBA00022741"/>
    </source>
</evidence>
<keyword evidence="6" id="KW-0597">Phosphoprotein</keyword>
<dbReference type="InterPro" id="IPR059117">
    <property type="entry name" value="APS_kinase_dom"/>
</dbReference>
<dbReference type="EMBL" id="RAPN01000001">
    <property type="protein sequence ID" value="RKD90764.1"/>
    <property type="molecule type" value="Genomic_DNA"/>
</dbReference>
<comment type="catalytic activity">
    <reaction evidence="1 6 7">
        <text>adenosine 5'-phosphosulfate + ATP = 3'-phosphoadenylyl sulfate + ADP + H(+)</text>
        <dbReference type="Rhea" id="RHEA:24152"/>
        <dbReference type="ChEBI" id="CHEBI:15378"/>
        <dbReference type="ChEBI" id="CHEBI:30616"/>
        <dbReference type="ChEBI" id="CHEBI:58243"/>
        <dbReference type="ChEBI" id="CHEBI:58339"/>
        <dbReference type="ChEBI" id="CHEBI:456216"/>
        <dbReference type="EC" id="2.7.1.25"/>
    </reaction>
</comment>
<dbReference type="InterPro" id="IPR002891">
    <property type="entry name" value="APS"/>
</dbReference>
<protein>
    <recommendedName>
        <fullName evidence="2 6">Adenylyl-sulfate kinase</fullName>
        <ecNumber evidence="2 6">2.7.1.25</ecNumber>
    </recommendedName>
    <alternativeName>
        <fullName evidence="6">APS kinase</fullName>
    </alternativeName>
    <alternativeName>
        <fullName evidence="6">ATP adenosine-5'-phosphosulfate 3'-phosphotransferase</fullName>
    </alternativeName>
    <alternativeName>
        <fullName evidence="6">Adenosine-5'-phosphosulfate kinase</fullName>
    </alternativeName>
</protein>
<dbReference type="OrthoDB" id="9804504at2"/>
<feature type="active site" description="Phosphoserine intermediate" evidence="6">
    <location>
        <position position="111"/>
    </location>
</feature>
<dbReference type="PANTHER" id="PTHR42700">
    <property type="entry name" value="SULFATE ADENYLYLTRANSFERASE"/>
    <property type="match status" value="1"/>
</dbReference>
<evidence type="ECO:0000256" key="2">
    <source>
        <dbReference type="ARBA" id="ARBA00012121"/>
    </source>
</evidence>
<dbReference type="RefSeq" id="WP_120272138.1">
    <property type="nucleotide sequence ID" value="NZ_RAPN01000001.1"/>
</dbReference>
<keyword evidence="4 6" id="KW-0547">Nucleotide-binding</keyword>
<evidence type="ECO:0000256" key="5">
    <source>
        <dbReference type="ARBA" id="ARBA00022840"/>
    </source>
</evidence>
<dbReference type="GO" id="GO:0004020">
    <property type="term" value="F:adenylylsulfate kinase activity"/>
    <property type="evidence" value="ECO:0007669"/>
    <property type="project" value="UniProtKB-UniRule"/>
</dbReference>
<evidence type="ECO:0000259" key="8">
    <source>
        <dbReference type="Pfam" id="PF01583"/>
    </source>
</evidence>
<keyword evidence="10" id="KW-1185">Reference proteome</keyword>
<dbReference type="InterPro" id="IPR050512">
    <property type="entry name" value="Sulf_AdTrans/APS_kinase"/>
</dbReference>
<comment type="pathway">
    <text evidence="6 7">Sulfur metabolism; hydrogen sulfide biosynthesis; sulfite from sulfate: step 2/3.</text>
</comment>
<dbReference type="UniPathway" id="UPA00140">
    <property type="reaction ID" value="UER00205"/>
</dbReference>
<keyword evidence="6 7" id="KW-0418">Kinase</keyword>
<gene>
    <name evidence="6" type="primary">cysC</name>
    <name evidence="9" type="ORF">BC643_1107</name>
</gene>
<proteinExistence type="inferred from homology"/>
<dbReference type="NCBIfam" id="NF003013">
    <property type="entry name" value="PRK03846.1"/>
    <property type="match status" value="1"/>
</dbReference>
<dbReference type="CDD" id="cd02027">
    <property type="entry name" value="APSK"/>
    <property type="match status" value="1"/>
</dbReference>
<dbReference type="PANTHER" id="PTHR42700:SF1">
    <property type="entry name" value="SULFATE ADENYLYLTRANSFERASE"/>
    <property type="match status" value="1"/>
</dbReference>
<evidence type="ECO:0000256" key="3">
    <source>
        <dbReference type="ARBA" id="ARBA00022679"/>
    </source>
</evidence>
<sequence>MFLENYRYIYPVAESVNSRQHKENRLQQRAKVIWLTGLSGSGKTTLSTLLERELSSMGFLSQVLDGDNIRNGISNNLGFQHEDRVENIRRVAEVSRLMLHCGVITICACISPTEEIRQMAYEIIGKEDVIEIFTNSPLQVCEQRDPKGLYNKARMGKIKNFTGIHAPFEHPSSPDLVINTDQEPATASLNRMLQTILPSITI</sequence>
<dbReference type="Pfam" id="PF01583">
    <property type="entry name" value="APS_kinase"/>
    <property type="match status" value="1"/>
</dbReference>
<comment type="caution">
    <text evidence="9">The sequence shown here is derived from an EMBL/GenBank/DDBJ whole genome shotgun (WGS) entry which is preliminary data.</text>
</comment>
<dbReference type="GO" id="GO:0004781">
    <property type="term" value="F:sulfate adenylyltransferase (ATP) activity"/>
    <property type="evidence" value="ECO:0007669"/>
    <property type="project" value="TreeGrafter"/>
</dbReference>
<dbReference type="Proteomes" id="UP000283387">
    <property type="component" value="Unassembled WGS sequence"/>
</dbReference>
<accession>A0A419W5P4</accession>
<dbReference type="NCBIfam" id="TIGR00455">
    <property type="entry name" value="apsK"/>
    <property type="match status" value="1"/>
</dbReference>
<dbReference type="Gene3D" id="3.40.50.300">
    <property type="entry name" value="P-loop containing nucleotide triphosphate hydrolases"/>
    <property type="match status" value="1"/>
</dbReference>